<keyword evidence="3" id="KW-1185">Reference proteome</keyword>
<evidence type="ECO:0000259" key="1">
    <source>
        <dbReference type="Pfam" id="PF14529"/>
    </source>
</evidence>
<dbReference type="Gene3D" id="3.60.10.10">
    <property type="entry name" value="Endonuclease/exonuclease/phosphatase"/>
    <property type="match status" value="1"/>
</dbReference>
<evidence type="ECO:0000313" key="2">
    <source>
        <dbReference type="EMBL" id="KAG0147377.1"/>
    </source>
</evidence>
<reference evidence="2" key="1">
    <citation type="submission" date="2013-11" db="EMBL/GenBank/DDBJ databases">
        <title>Genome sequence of the fusiform rust pathogen reveals effectors for host alternation and coevolution with pine.</title>
        <authorList>
            <consortium name="DOE Joint Genome Institute"/>
            <person name="Smith K."/>
            <person name="Pendleton A."/>
            <person name="Kubisiak T."/>
            <person name="Anderson C."/>
            <person name="Salamov A."/>
            <person name="Aerts A."/>
            <person name="Riley R."/>
            <person name="Clum A."/>
            <person name="Lindquist E."/>
            <person name="Ence D."/>
            <person name="Campbell M."/>
            <person name="Kronenberg Z."/>
            <person name="Feau N."/>
            <person name="Dhillon B."/>
            <person name="Hamelin R."/>
            <person name="Burleigh J."/>
            <person name="Smith J."/>
            <person name="Yandell M."/>
            <person name="Nelson C."/>
            <person name="Grigoriev I."/>
            <person name="Davis J."/>
        </authorList>
    </citation>
    <scope>NUCLEOTIDE SEQUENCE</scope>
    <source>
        <strain evidence="2">G11</strain>
    </source>
</reference>
<dbReference type="EMBL" id="MU167248">
    <property type="protein sequence ID" value="KAG0147377.1"/>
    <property type="molecule type" value="Genomic_DNA"/>
</dbReference>
<dbReference type="InterPro" id="IPR036691">
    <property type="entry name" value="Endo/exonu/phosph_ase_sf"/>
</dbReference>
<dbReference type="Pfam" id="PF14529">
    <property type="entry name" value="Exo_endo_phos_2"/>
    <property type="match status" value="1"/>
</dbReference>
<organism evidence="2 3">
    <name type="scientific">Cronartium quercuum f. sp. fusiforme G11</name>
    <dbReference type="NCBI Taxonomy" id="708437"/>
    <lineage>
        <taxon>Eukaryota</taxon>
        <taxon>Fungi</taxon>
        <taxon>Dikarya</taxon>
        <taxon>Basidiomycota</taxon>
        <taxon>Pucciniomycotina</taxon>
        <taxon>Pucciniomycetes</taxon>
        <taxon>Pucciniales</taxon>
        <taxon>Coleosporiaceae</taxon>
        <taxon>Cronartium</taxon>
    </lineage>
</organism>
<dbReference type="AlphaFoldDB" id="A0A9P6NNH5"/>
<dbReference type="GO" id="GO:0003824">
    <property type="term" value="F:catalytic activity"/>
    <property type="evidence" value="ECO:0007669"/>
    <property type="project" value="InterPro"/>
</dbReference>
<evidence type="ECO:0000313" key="3">
    <source>
        <dbReference type="Proteomes" id="UP000886653"/>
    </source>
</evidence>
<feature type="non-terminal residue" evidence="2">
    <location>
        <position position="1"/>
    </location>
</feature>
<dbReference type="InterPro" id="IPR005135">
    <property type="entry name" value="Endo/exonuclease/phosphatase"/>
</dbReference>
<accession>A0A9P6NNH5</accession>
<dbReference type="SUPFAM" id="SSF56219">
    <property type="entry name" value="DNase I-like"/>
    <property type="match status" value="1"/>
</dbReference>
<dbReference type="OrthoDB" id="2505506at2759"/>
<gene>
    <name evidence="2" type="ORF">CROQUDRAFT_24446</name>
</gene>
<feature type="domain" description="Endonuclease/exonuclease/phosphatase" evidence="1">
    <location>
        <begin position="2"/>
        <end position="105"/>
    </location>
</feature>
<name>A0A9P6NNH5_9BASI</name>
<comment type="caution">
    <text evidence="2">The sequence shown here is derived from an EMBL/GenBank/DDBJ whole genome shotgun (WGS) entry which is preliminary data.</text>
</comment>
<sequence length="114" mass="13012">RVMSFYNPPSPPIRNAGLPVLQSWLRNHSTRKTPTIIWMDANLHHPHWSPPRYKHVHPTARDLIKMCGQASFKVMSWKHTPTFFPRSQGGLTTIDLTWLNYAATKLVNASVPSA</sequence>
<dbReference type="Proteomes" id="UP000886653">
    <property type="component" value="Unassembled WGS sequence"/>
</dbReference>
<proteinExistence type="predicted"/>
<feature type="non-terminal residue" evidence="2">
    <location>
        <position position="114"/>
    </location>
</feature>
<protein>
    <recommendedName>
        <fullName evidence="1">Endonuclease/exonuclease/phosphatase domain-containing protein</fullName>
    </recommendedName>
</protein>